<dbReference type="SUPFAM" id="SSF52402">
    <property type="entry name" value="Adenine nucleotide alpha hydrolases-like"/>
    <property type="match status" value="1"/>
</dbReference>
<dbReference type="RefSeq" id="WP_034285104.1">
    <property type="nucleotide sequence ID" value="NZ_JBCNAN010000002.1"/>
</dbReference>
<evidence type="ECO:0000313" key="4">
    <source>
        <dbReference type="Proteomes" id="UP000076935"/>
    </source>
</evidence>
<dbReference type="AlphaFoldDB" id="A0A177L5Q7"/>
<sequence>MYKHILLAADGSDHSYRAAKQAGNLAKMSSNCIITMLYIINYDDSKKAVLHQDSLVAAQRERRDKLKRHELLFKQKGIRYSVMLKHGEPGPTIVKYANEEKVDLVILGSRGLNNLQQFVLGSVSHKVVKRVNCPVMIVK</sequence>
<keyword evidence="4" id="KW-1185">Reference proteome</keyword>
<dbReference type="STRING" id="29332.AWH48_13590"/>
<evidence type="ECO:0000313" key="3">
    <source>
        <dbReference type="EMBL" id="OAH60764.1"/>
    </source>
</evidence>
<evidence type="ECO:0000256" key="1">
    <source>
        <dbReference type="ARBA" id="ARBA00008791"/>
    </source>
</evidence>
<reference evidence="3 4" key="1">
    <citation type="submission" date="2016-01" db="EMBL/GenBank/DDBJ databases">
        <title>Investigation of taxonomic status of Bacillus aminovorans.</title>
        <authorList>
            <person name="Verma A."/>
            <person name="Pal Y."/>
            <person name="Krishnamurthi S."/>
        </authorList>
    </citation>
    <scope>NUCLEOTIDE SEQUENCE [LARGE SCALE GENOMIC DNA]</scope>
    <source>
        <strain evidence="3 4">DSM 1314</strain>
    </source>
</reference>
<comment type="caution">
    <text evidence="3">The sequence shown here is derived from an EMBL/GenBank/DDBJ whole genome shotgun (WGS) entry which is preliminary data.</text>
</comment>
<dbReference type="PRINTS" id="PR01438">
    <property type="entry name" value="UNVRSLSTRESS"/>
</dbReference>
<organism evidence="3 4">
    <name type="scientific">Domibacillus aminovorans</name>
    <dbReference type="NCBI Taxonomy" id="29332"/>
    <lineage>
        <taxon>Bacteria</taxon>
        <taxon>Bacillati</taxon>
        <taxon>Bacillota</taxon>
        <taxon>Bacilli</taxon>
        <taxon>Bacillales</taxon>
        <taxon>Bacillaceae</taxon>
        <taxon>Domibacillus</taxon>
    </lineage>
</organism>
<dbReference type="EMBL" id="LQWY01000031">
    <property type="protein sequence ID" value="OAH60764.1"/>
    <property type="molecule type" value="Genomic_DNA"/>
</dbReference>
<feature type="domain" description="UspA" evidence="2">
    <location>
        <begin position="1"/>
        <end position="139"/>
    </location>
</feature>
<dbReference type="PANTHER" id="PTHR46268:SF6">
    <property type="entry name" value="UNIVERSAL STRESS PROTEIN UP12"/>
    <property type="match status" value="1"/>
</dbReference>
<dbReference type="Proteomes" id="UP000076935">
    <property type="component" value="Unassembled WGS sequence"/>
</dbReference>
<proteinExistence type="inferred from homology"/>
<accession>A0A177L5Q7</accession>
<dbReference type="PANTHER" id="PTHR46268">
    <property type="entry name" value="STRESS RESPONSE PROTEIN NHAX"/>
    <property type="match status" value="1"/>
</dbReference>
<dbReference type="InterPro" id="IPR014729">
    <property type="entry name" value="Rossmann-like_a/b/a_fold"/>
</dbReference>
<dbReference type="InterPro" id="IPR006016">
    <property type="entry name" value="UspA"/>
</dbReference>
<name>A0A177L5Q7_9BACI</name>
<dbReference type="Gene3D" id="3.40.50.620">
    <property type="entry name" value="HUPs"/>
    <property type="match status" value="1"/>
</dbReference>
<dbReference type="InterPro" id="IPR006015">
    <property type="entry name" value="Universal_stress_UspA"/>
</dbReference>
<dbReference type="Pfam" id="PF00582">
    <property type="entry name" value="Usp"/>
    <property type="match status" value="1"/>
</dbReference>
<dbReference type="CDD" id="cd00293">
    <property type="entry name" value="USP-like"/>
    <property type="match status" value="1"/>
</dbReference>
<protein>
    <submittedName>
        <fullName evidence="3">Universal stress protein</fullName>
    </submittedName>
</protein>
<gene>
    <name evidence="3" type="ORF">AWH49_15030</name>
</gene>
<evidence type="ECO:0000259" key="2">
    <source>
        <dbReference type="Pfam" id="PF00582"/>
    </source>
</evidence>
<comment type="similarity">
    <text evidence="1">Belongs to the universal stress protein A family.</text>
</comment>